<dbReference type="PANTHER" id="PTHR24321:SF8">
    <property type="entry name" value="ESTRADIOL 17-BETA-DEHYDROGENASE 8-RELATED"/>
    <property type="match status" value="1"/>
</dbReference>
<dbReference type="InterPro" id="IPR036291">
    <property type="entry name" value="NAD(P)-bd_dom_sf"/>
</dbReference>
<dbReference type="InterPro" id="IPR002347">
    <property type="entry name" value="SDR_fam"/>
</dbReference>
<organism evidence="3 4">
    <name type="scientific">Agarivorans aestuarii</name>
    <dbReference type="NCBI Taxonomy" id="1563703"/>
    <lineage>
        <taxon>Bacteria</taxon>
        <taxon>Pseudomonadati</taxon>
        <taxon>Pseudomonadota</taxon>
        <taxon>Gammaproteobacteria</taxon>
        <taxon>Alteromonadales</taxon>
        <taxon>Alteromonadaceae</taxon>
        <taxon>Agarivorans</taxon>
    </lineage>
</organism>
<dbReference type="Pfam" id="PF13561">
    <property type="entry name" value="adh_short_C2"/>
    <property type="match status" value="1"/>
</dbReference>
<protein>
    <submittedName>
        <fullName evidence="3">SDR family oxidoreductase</fullName>
        <ecNumber evidence="3">1.-.-.-</ecNumber>
    </submittedName>
</protein>
<keyword evidence="4" id="KW-1185">Reference proteome</keyword>
<evidence type="ECO:0000256" key="1">
    <source>
        <dbReference type="ARBA" id="ARBA00006484"/>
    </source>
</evidence>
<dbReference type="RefSeq" id="WP_163133587.1">
    <property type="nucleotide sequence ID" value="NZ_JAYDYW010000004.1"/>
</dbReference>
<reference evidence="4" key="1">
    <citation type="submission" date="2023-07" db="EMBL/GenBank/DDBJ databases">
        <title>Draft genome sequence of Agarivorans aestuarii strain ZMCS4, a CAZymes producing bacteria isolated from the marine brown algae Clodostephus spongiosus.</title>
        <authorList>
            <person name="Lorente B."/>
            <person name="Cabral C."/>
            <person name="Frias J."/>
            <person name="Faria J."/>
            <person name="Toubarro D."/>
        </authorList>
    </citation>
    <scope>NUCLEOTIDE SEQUENCE [LARGE SCALE GENOMIC DNA]</scope>
    <source>
        <strain evidence="4">ZMCS4</strain>
    </source>
</reference>
<dbReference type="CDD" id="cd05233">
    <property type="entry name" value="SDR_c"/>
    <property type="match status" value="1"/>
</dbReference>
<name>A0ABU7G186_9ALTE</name>
<dbReference type="SUPFAM" id="SSF51735">
    <property type="entry name" value="NAD(P)-binding Rossmann-fold domains"/>
    <property type="match status" value="1"/>
</dbReference>
<keyword evidence="2 3" id="KW-0560">Oxidoreductase</keyword>
<dbReference type="NCBIfam" id="NF005559">
    <property type="entry name" value="PRK07231.1"/>
    <property type="match status" value="1"/>
</dbReference>
<dbReference type="GO" id="GO:0016491">
    <property type="term" value="F:oxidoreductase activity"/>
    <property type="evidence" value="ECO:0007669"/>
    <property type="project" value="UniProtKB-KW"/>
</dbReference>
<dbReference type="PRINTS" id="PR00080">
    <property type="entry name" value="SDRFAMILY"/>
</dbReference>
<sequence>MNQLFNLDGKVAVITGGTSGIGAAAAERMAKAGATVVIAGRKNAIEFAERIGGIFVKTDVSDENSVRNLMAVANDLCGKIDIVVNCAGVNRGYNTLLESEKEDFDFNFNVNTMGVVYGIKHATQYMTQGGSIVNVASAAGVQGVPYLAPYVSSKWAVLGITKTAALELGEQNIRVNAICPTSVDTPMARAEGGEPQLRMEHKAVPLGRIAEPEEVAAIIHFLAAPDCAFVNGQTIGVDGGFTAGMSINAYNSLAAE</sequence>
<accession>A0ABU7G186</accession>
<comment type="similarity">
    <text evidence="1">Belongs to the short-chain dehydrogenases/reductases (SDR) family.</text>
</comment>
<dbReference type="Gene3D" id="3.40.50.720">
    <property type="entry name" value="NAD(P)-binding Rossmann-like Domain"/>
    <property type="match status" value="1"/>
</dbReference>
<evidence type="ECO:0000256" key="2">
    <source>
        <dbReference type="ARBA" id="ARBA00023002"/>
    </source>
</evidence>
<dbReference type="EMBL" id="JAYDYW010000004">
    <property type="protein sequence ID" value="MEE1673081.1"/>
    <property type="molecule type" value="Genomic_DNA"/>
</dbReference>
<comment type="caution">
    <text evidence="3">The sequence shown here is derived from an EMBL/GenBank/DDBJ whole genome shotgun (WGS) entry which is preliminary data.</text>
</comment>
<dbReference type="PRINTS" id="PR00081">
    <property type="entry name" value="GDHRDH"/>
</dbReference>
<proteinExistence type="inferred from homology"/>
<dbReference type="InterPro" id="IPR020904">
    <property type="entry name" value="Sc_DH/Rdtase_CS"/>
</dbReference>
<dbReference type="PROSITE" id="PS00061">
    <property type="entry name" value="ADH_SHORT"/>
    <property type="match status" value="1"/>
</dbReference>
<dbReference type="Proteomes" id="UP001310248">
    <property type="component" value="Unassembled WGS sequence"/>
</dbReference>
<evidence type="ECO:0000313" key="3">
    <source>
        <dbReference type="EMBL" id="MEE1673081.1"/>
    </source>
</evidence>
<evidence type="ECO:0000313" key="4">
    <source>
        <dbReference type="Proteomes" id="UP001310248"/>
    </source>
</evidence>
<dbReference type="PANTHER" id="PTHR24321">
    <property type="entry name" value="DEHYDROGENASES, SHORT CHAIN"/>
    <property type="match status" value="1"/>
</dbReference>
<dbReference type="EC" id="1.-.-.-" evidence="3"/>
<gene>
    <name evidence="3" type="ORF">SNR37_002494</name>
</gene>